<dbReference type="AlphaFoldDB" id="A0AAW0IN00"/>
<comment type="function">
    <text evidence="11">Kinesin is a microtubule-associated force-producing protein that play a role in organelle transport.</text>
</comment>
<dbReference type="Proteomes" id="UP001488838">
    <property type="component" value="Unassembled WGS sequence"/>
</dbReference>
<dbReference type="GO" id="GO:0005874">
    <property type="term" value="C:microtubule"/>
    <property type="evidence" value="ECO:0007669"/>
    <property type="project" value="UniProtKB-UniRule"/>
</dbReference>
<dbReference type="PANTHER" id="PTHR45783:SF6">
    <property type="entry name" value="KINESIN LIGHT CHAIN 4"/>
    <property type="match status" value="1"/>
</dbReference>
<evidence type="ECO:0000256" key="5">
    <source>
        <dbReference type="ARBA" id="ARBA00022737"/>
    </source>
</evidence>
<comment type="caution">
    <text evidence="12">The sequence shown here is derived from an EMBL/GenBank/DDBJ whole genome shotgun (WGS) entry which is preliminary data.</text>
</comment>
<dbReference type="InterPro" id="IPR002151">
    <property type="entry name" value="Kinesin_light"/>
</dbReference>
<evidence type="ECO:0000313" key="13">
    <source>
        <dbReference type="Proteomes" id="UP001488838"/>
    </source>
</evidence>
<dbReference type="InterPro" id="IPR011990">
    <property type="entry name" value="TPR-like_helical_dom_sf"/>
</dbReference>
<evidence type="ECO:0000256" key="4">
    <source>
        <dbReference type="ARBA" id="ARBA00022701"/>
    </source>
</evidence>
<comment type="subunit">
    <text evidence="11">Oligomeric complex composed of two heavy chains and two light chains.</text>
</comment>
<dbReference type="FunFam" id="1.25.40.10:FF:000003">
    <property type="entry name" value="kinesin light chain isoform X1"/>
    <property type="match status" value="1"/>
</dbReference>
<dbReference type="Gene3D" id="1.25.40.10">
    <property type="entry name" value="Tetratricopeptide repeat domain"/>
    <property type="match status" value="1"/>
</dbReference>
<keyword evidence="8 11" id="KW-0505">Motor protein</keyword>
<evidence type="ECO:0000256" key="3">
    <source>
        <dbReference type="ARBA" id="ARBA00022490"/>
    </source>
</evidence>
<dbReference type="InterPro" id="IPR015792">
    <property type="entry name" value="Kinesin_light_repeat"/>
</dbReference>
<keyword evidence="4 11" id="KW-0493">Microtubule</keyword>
<evidence type="ECO:0000256" key="9">
    <source>
        <dbReference type="ARBA" id="ARBA00023212"/>
    </source>
</evidence>
<keyword evidence="6 10" id="KW-0802">TPR repeat</keyword>
<evidence type="ECO:0000313" key="12">
    <source>
        <dbReference type="EMBL" id="KAK7815518.1"/>
    </source>
</evidence>
<dbReference type="GO" id="GO:0007018">
    <property type="term" value="P:microtubule-based movement"/>
    <property type="evidence" value="ECO:0007669"/>
    <property type="project" value="TreeGrafter"/>
</dbReference>
<accession>A0AAW0IN00</accession>
<feature type="repeat" description="TPR" evidence="10">
    <location>
        <begin position="134"/>
        <end position="167"/>
    </location>
</feature>
<evidence type="ECO:0000256" key="2">
    <source>
        <dbReference type="ARBA" id="ARBA00009622"/>
    </source>
</evidence>
<dbReference type="SUPFAM" id="SSF48452">
    <property type="entry name" value="TPR-like"/>
    <property type="match status" value="2"/>
</dbReference>
<keyword evidence="3 11" id="KW-0963">Cytoplasm</keyword>
<evidence type="ECO:0000256" key="10">
    <source>
        <dbReference type="PROSITE-ProRule" id="PRU00339"/>
    </source>
</evidence>
<proteinExistence type="inferred from homology"/>
<evidence type="ECO:0000256" key="8">
    <source>
        <dbReference type="ARBA" id="ARBA00023175"/>
    </source>
</evidence>
<comment type="similarity">
    <text evidence="2 11">Belongs to the kinesin light chain family.</text>
</comment>
<dbReference type="SMART" id="SM00028">
    <property type="entry name" value="TPR"/>
    <property type="match status" value="4"/>
</dbReference>
<dbReference type="GO" id="GO:0005871">
    <property type="term" value="C:kinesin complex"/>
    <property type="evidence" value="ECO:0007669"/>
    <property type="project" value="UniProtKB-UniRule"/>
</dbReference>
<dbReference type="GO" id="GO:0005737">
    <property type="term" value="C:cytoplasm"/>
    <property type="evidence" value="ECO:0007669"/>
    <property type="project" value="TreeGrafter"/>
</dbReference>
<evidence type="ECO:0000256" key="1">
    <source>
        <dbReference type="ARBA" id="ARBA00004245"/>
    </source>
</evidence>
<dbReference type="PRINTS" id="PR00381">
    <property type="entry name" value="KINESINLIGHT"/>
</dbReference>
<keyword evidence="7" id="KW-0175">Coiled coil</keyword>
<dbReference type="GO" id="GO:0019894">
    <property type="term" value="F:kinesin binding"/>
    <property type="evidence" value="ECO:0007669"/>
    <property type="project" value="TreeGrafter"/>
</dbReference>
<dbReference type="PROSITE" id="PS50005">
    <property type="entry name" value="TPR"/>
    <property type="match status" value="2"/>
</dbReference>
<keyword evidence="5" id="KW-0677">Repeat</keyword>
<keyword evidence="13" id="KW-1185">Reference proteome</keyword>
<sequence>MRTGTAWRRRKEMPPRIPWMTSSPTRRRKTPAMTGATAAQQAGYEIPARLRTLHNLVIQYAAQGRYEVAVPLCKQALEDLERTSGRGHPDVATMLNILALVYRDQNKYKEAAHLLNDALSIRESTLGRDHPAVAATLNNLAVLYGKRGKYKEAEPLCQRALEIREKVLGTDHPDVAKQLNNLALLCQNQGKYEAVERYYQRALAIYENQLGPDNPNVARTKNNLASCYLKQGKYSEAETLYKEILTRAHVQEFGSVDGECISSADDHKPIWMHAEEREEMSKRRHRESGTPYAEYGGWYKACKDGSGALQRSGSLGKIRDVLRRSSELLVRKLQGTEPRPSSSNMKRAASLNYLNQPSAAPLQVSKGLQKAAPGQQGGERVTWFPGPQCQHDGPFFKQLTFTPQPPCSPQLLTAIPHCSCPFSNPNGKVKKEQFKRKIAASRA</sequence>
<feature type="repeat" description="TPR" evidence="10">
    <location>
        <begin position="92"/>
        <end position="125"/>
    </location>
</feature>
<dbReference type="PROSITE" id="PS01160">
    <property type="entry name" value="KINESIN_LIGHT"/>
    <property type="match status" value="1"/>
</dbReference>
<dbReference type="Pfam" id="PF13374">
    <property type="entry name" value="TPR_10"/>
    <property type="match status" value="1"/>
</dbReference>
<gene>
    <name evidence="12" type="ORF">U0070_005630</name>
</gene>
<protein>
    <recommendedName>
        <fullName evidence="11">Kinesin light chain</fullName>
    </recommendedName>
</protein>
<organism evidence="12 13">
    <name type="scientific">Myodes glareolus</name>
    <name type="common">Bank vole</name>
    <name type="synonym">Clethrionomys glareolus</name>
    <dbReference type="NCBI Taxonomy" id="447135"/>
    <lineage>
        <taxon>Eukaryota</taxon>
        <taxon>Metazoa</taxon>
        <taxon>Chordata</taxon>
        <taxon>Craniata</taxon>
        <taxon>Vertebrata</taxon>
        <taxon>Euteleostomi</taxon>
        <taxon>Mammalia</taxon>
        <taxon>Eutheria</taxon>
        <taxon>Euarchontoglires</taxon>
        <taxon>Glires</taxon>
        <taxon>Rodentia</taxon>
        <taxon>Myomorpha</taxon>
        <taxon>Muroidea</taxon>
        <taxon>Cricetidae</taxon>
        <taxon>Arvicolinae</taxon>
        <taxon>Myodes</taxon>
    </lineage>
</organism>
<evidence type="ECO:0000256" key="11">
    <source>
        <dbReference type="RuleBase" id="RU367020"/>
    </source>
</evidence>
<dbReference type="InterPro" id="IPR019734">
    <property type="entry name" value="TPR_rpt"/>
</dbReference>
<comment type="subcellular location">
    <subcellularLocation>
        <location evidence="1 11">Cytoplasm</location>
        <location evidence="1 11">Cytoskeleton</location>
    </subcellularLocation>
</comment>
<keyword evidence="9 11" id="KW-0206">Cytoskeleton</keyword>
<name>A0AAW0IN00_MYOGA</name>
<dbReference type="PANTHER" id="PTHR45783">
    <property type="entry name" value="KINESIN LIGHT CHAIN"/>
    <property type="match status" value="1"/>
</dbReference>
<evidence type="ECO:0000256" key="6">
    <source>
        <dbReference type="ARBA" id="ARBA00022803"/>
    </source>
</evidence>
<dbReference type="Pfam" id="PF13424">
    <property type="entry name" value="TPR_12"/>
    <property type="match status" value="2"/>
</dbReference>
<evidence type="ECO:0000256" key="7">
    <source>
        <dbReference type="ARBA" id="ARBA00023054"/>
    </source>
</evidence>
<reference evidence="12 13" key="1">
    <citation type="journal article" date="2023" name="bioRxiv">
        <title>Conserved and derived expression patterns and positive selection on dental genes reveal complex evolutionary context of ever-growing rodent molars.</title>
        <authorList>
            <person name="Calamari Z.T."/>
            <person name="Song A."/>
            <person name="Cohen E."/>
            <person name="Akter M."/>
            <person name="Roy R.D."/>
            <person name="Hallikas O."/>
            <person name="Christensen M.M."/>
            <person name="Li P."/>
            <person name="Marangoni P."/>
            <person name="Jernvall J."/>
            <person name="Klein O.D."/>
        </authorList>
    </citation>
    <scope>NUCLEOTIDE SEQUENCE [LARGE SCALE GENOMIC DNA]</scope>
    <source>
        <strain evidence="12">V071</strain>
    </source>
</reference>
<dbReference type="EMBL" id="JBBHLL010000112">
    <property type="protein sequence ID" value="KAK7815518.1"/>
    <property type="molecule type" value="Genomic_DNA"/>
</dbReference>